<evidence type="ECO:0000256" key="1">
    <source>
        <dbReference type="ARBA" id="ARBA00004162"/>
    </source>
</evidence>
<keyword evidence="6 8" id="KW-0472">Membrane</keyword>
<reference evidence="9 10" key="1">
    <citation type="submission" date="2018-01" db="EMBL/GenBank/DDBJ databases">
        <title>The draft genome sequence of Halioglobus lutimaris HF004.</title>
        <authorList>
            <person name="Du Z.-J."/>
            <person name="Shi M.-J."/>
        </authorList>
    </citation>
    <scope>NUCLEOTIDE SEQUENCE [LARGE SCALE GENOMIC DNA]</scope>
    <source>
        <strain evidence="9 10">HF004</strain>
    </source>
</reference>
<comment type="similarity">
    <text evidence="2 7">Belongs to the ExbD/TolR family.</text>
</comment>
<proteinExistence type="inferred from homology"/>
<comment type="caution">
    <text evidence="9">The sequence shown here is derived from an EMBL/GenBank/DDBJ whole genome shotgun (WGS) entry which is preliminary data.</text>
</comment>
<evidence type="ECO:0000256" key="7">
    <source>
        <dbReference type="RuleBase" id="RU003879"/>
    </source>
</evidence>
<dbReference type="InterPro" id="IPR003400">
    <property type="entry name" value="ExbD"/>
</dbReference>
<dbReference type="AlphaFoldDB" id="A0A2N5X2T0"/>
<dbReference type="Proteomes" id="UP000235005">
    <property type="component" value="Unassembled WGS sequence"/>
</dbReference>
<keyword evidence="3" id="KW-1003">Cell membrane</keyword>
<evidence type="ECO:0000256" key="4">
    <source>
        <dbReference type="ARBA" id="ARBA00022692"/>
    </source>
</evidence>
<evidence type="ECO:0000313" key="9">
    <source>
        <dbReference type="EMBL" id="PLW68789.1"/>
    </source>
</evidence>
<keyword evidence="7" id="KW-0653">Protein transport</keyword>
<dbReference type="PANTHER" id="PTHR30558">
    <property type="entry name" value="EXBD MEMBRANE COMPONENT OF PMF-DRIVEN MACROMOLECULE IMPORT SYSTEM"/>
    <property type="match status" value="1"/>
</dbReference>
<keyword evidence="7" id="KW-0813">Transport</keyword>
<dbReference type="EMBL" id="PKUS01000011">
    <property type="protein sequence ID" value="PLW68789.1"/>
    <property type="molecule type" value="Genomic_DNA"/>
</dbReference>
<comment type="subcellular location">
    <subcellularLocation>
        <location evidence="1">Cell membrane</location>
        <topology evidence="1">Single-pass membrane protein</topology>
    </subcellularLocation>
    <subcellularLocation>
        <location evidence="7">Cell membrane</location>
        <topology evidence="7">Single-pass type II membrane protein</topology>
    </subcellularLocation>
</comment>
<keyword evidence="10" id="KW-1185">Reference proteome</keyword>
<dbReference type="Gene3D" id="3.30.420.270">
    <property type="match status" value="1"/>
</dbReference>
<feature type="transmembrane region" description="Helical" evidence="8">
    <location>
        <begin position="20"/>
        <end position="38"/>
    </location>
</feature>
<evidence type="ECO:0000256" key="5">
    <source>
        <dbReference type="ARBA" id="ARBA00022989"/>
    </source>
</evidence>
<dbReference type="GO" id="GO:0015031">
    <property type="term" value="P:protein transport"/>
    <property type="evidence" value="ECO:0007669"/>
    <property type="project" value="UniProtKB-KW"/>
</dbReference>
<evidence type="ECO:0000256" key="6">
    <source>
        <dbReference type="ARBA" id="ARBA00023136"/>
    </source>
</evidence>
<dbReference type="GO" id="GO:0005886">
    <property type="term" value="C:plasma membrane"/>
    <property type="evidence" value="ECO:0007669"/>
    <property type="project" value="UniProtKB-SubCell"/>
</dbReference>
<evidence type="ECO:0000256" key="2">
    <source>
        <dbReference type="ARBA" id="ARBA00005811"/>
    </source>
</evidence>
<dbReference type="GO" id="GO:0022857">
    <property type="term" value="F:transmembrane transporter activity"/>
    <property type="evidence" value="ECO:0007669"/>
    <property type="project" value="InterPro"/>
</dbReference>
<accession>A0A2N5X2T0</accession>
<name>A0A2N5X2T0_9GAMM</name>
<evidence type="ECO:0000256" key="8">
    <source>
        <dbReference type="SAM" id="Phobius"/>
    </source>
</evidence>
<dbReference type="PANTHER" id="PTHR30558:SF13">
    <property type="entry name" value="BIOPOLYMER TRANSPORT PROTEIN EXBD2"/>
    <property type="match status" value="1"/>
</dbReference>
<evidence type="ECO:0000313" key="10">
    <source>
        <dbReference type="Proteomes" id="UP000235005"/>
    </source>
</evidence>
<gene>
    <name evidence="9" type="ORF">C0039_10985</name>
</gene>
<sequence length="136" mass="14818">MSARRHLPEQDEAELDMTPMLDIVFIMLIFFIVTTSFVKESGVTVSTPQASTASKQANANIFIAITAKGEIWVDRRPVDPRSVRAIVARLHADNPEGSVIIQADEEASTRTLVEVMDQVRLAGVEGIAIAAEKGVQ</sequence>
<keyword evidence="4 7" id="KW-0812">Transmembrane</keyword>
<protein>
    <submittedName>
        <fullName evidence="9">Biopolymer transporter ExbD</fullName>
    </submittedName>
</protein>
<keyword evidence="5 8" id="KW-1133">Transmembrane helix</keyword>
<dbReference type="RefSeq" id="WP_076001467.1">
    <property type="nucleotide sequence ID" value="NZ_PKUS01000011.1"/>
</dbReference>
<dbReference type="Pfam" id="PF02472">
    <property type="entry name" value="ExbD"/>
    <property type="match status" value="1"/>
</dbReference>
<dbReference type="OrthoDB" id="9793581at2"/>
<organism evidence="9 10">
    <name type="scientific">Pseudohalioglobus lutimaris</name>
    <dbReference type="NCBI Taxonomy" id="1737061"/>
    <lineage>
        <taxon>Bacteria</taxon>
        <taxon>Pseudomonadati</taxon>
        <taxon>Pseudomonadota</taxon>
        <taxon>Gammaproteobacteria</taxon>
        <taxon>Cellvibrionales</taxon>
        <taxon>Halieaceae</taxon>
        <taxon>Pseudohalioglobus</taxon>
    </lineage>
</organism>
<evidence type="ECO:0000256" key="3">
    <source>
        <dbReference type="ARBA" id="ARBA00022475"/>
    </source>
</evidence>